<reference evidence="2" key="1">
    <citation type="submission" date="2021-01" db="EMBL/GenBank/DDBJ databases">
        <title>Microvirga sp.</title>
        <authorList>
            <person name="Kim M.K."/>
        </authorList>
    </citation>
    <scope>NUCLEOTIDE SEQUENCE</scope>
    <source>
        <strain evidence="2">5420S-16</strain>
    </source>
</reference>
<protein>
    <submittedName>
        <fullName evidence="2">Transposase</fullName>
    </submittedName>
</protein>
<name>A0A936ZCB0_9HYPH</name>
<accession>A0A936ZCB0</accession>
<dbReference type="PANTHER" id="PTHR46889">
    <property type="entry name" value="TRANSPOSASE INSF FOR INSERTION SEQUENCE IS3B-RELATED"/>
    <property type="match status" value="1"/>
</dbReference>
<dbReference type="Proteomes" id="UP000605848">
    <property type="component" value="Unassembled WGS sequence"/>
</dbReference>
<proteinExistence type="predicted"/>
<feature type="domain" description="Integrase catalytic" evidence="1">
    <location>
        <begin position="6"/>
        <end position="66"/>
    </location>
</feature>
<gene>
    <name evidence="2" type="ORF">JKG68_24970</name>
</gene>
<dbReference type="InterPro" id="IPR050900">
    <property type="entry name" value="Transposase_IS3/IS150/IS904"/>
</dbReference>
<dbReference type="AlphaFoldDB" id="A0A936ZCB0"/>
<evidence type="ECO:0000259" key="1">
    <source>
        <dbReference type="Pfam" id="PF13683"/>
    </source>
</evidence>
<sequence length="67" mass="7775">MRIYDSRISMSGKGNCTNSVVVETFFRTSKSEIIWRTVFQTRAEAKQATSRYIDGLFNPLRRHSTLD</sequence>
<evidence type="ECO:0000313" key="2">
    <source>
        <dbReference type="EMBL" id="MBL0407186.1"/>
    </source>
</evidence>
<dbReference type="InterPro" id="IPR001584">
    <property type="entry name" value="Integrase_cat-core"/>
</dbReference>
<dbReference type="GO" id="GO:0015074">
    <property type="term" value="P:DNA integration"/>
    <property type="evidence" value="ECO:0007669"/>
    <property type="project" value="InterPro"/>
</dbReference>
<organism evidence="2 3">
    <name type="scientific">Microvirga aerilata</name>
    <dbReference type="NCBI Taxonomy" id="670292"/>
    <lineage>
        <taxon>Bacteria</taxon>
        <taxon>Pseudomonadati</taxon>
        <taxon>Pseudomonadota</taxon>
        <taxon>Alphaproteobacteria</taxon>
        <taxon>Hyphomicrobiales</taxon>
        <taxon>Methylobacteriaceae</taxon>
        <taxon>Microvirga</taxon>
    </lineage>
</organism>
<keyword evidence="3" id="KW-1185">Reference proteome</keyword>
<dbReference type="SUPFAM" id="SSF53098">
    <property type="entry name" value="Ribonuclease H-like"/>
    <property type="match status" value="1"/>
</dbReference>
<dbReference type="InterPro" id="IPR012337">
    <property type="entry name" value="RNaseH-like_sf"/>
</dbReference>
<comment type="caution">
    <text evidence="2">The sequence shown here is derived from an EMBL/GenBank/DDBJ whole genome shotgun (WGS) entry which is preliminary data.</text>
</comment>
<dbReference type="EMBL" id="JAEQMY010000067">
    <property type="protein sequence ID" value="MBL0407186.1"/>
    <property type="molecule type" value="Genomic_DNA"/>
</dbReference>
<evidence type="ECO:0000313" key="3">
    <source>
        <dbReference type="Proteomes" id="UP000605848"/>
    </source>
</evidence>
<dbReference type="PANTHER" id="PTHR46889:SF4">
    <property type="entry name" value="TRANSPOSASE INSO FOR INSERTION SEQUENCE ELEMENT IS911B-RELATED"/>
    <property type="match status" value="1"/>
</dbReference>
<dbReference type="Pfam" id="PF13683">
    <property type="entry name" value="rve_3"/>
    <property type="match status" value="1"/>
</dbReference>